<evidence type="ECO:0000313" key="1">
    <source>
        <dbReference type="EMBL" id="KAI3829589.1"/>
    </source>
</evidence>
<evidence type="ECO:0000313" key="2">
    <source>
        <dbReference type="Proteomes" id="UP001056120"/>
    </source>
</evidence>
<gene>
    <name evidence="1" type="ORF">L1987_03715</name>
</gene>
<proteinExistence type="predicted"/>
<comment type="caution">
    <text evidence="1">The sequence shown here is derived from an EMBL/GenBank/DDBJ whole genome shotgun (WGS) entry which is preliminary data.</text>
</comment>
<keyword evidence="2" id="KW-1185">Reference proteome</keyword>
<reference evidence="2" key="1">
    <citation type="journal article" date="2022" name="Mol. Ecol. Resour.">
        <title>The genomes of chicory, endive, great burdock and yacon provide insights into Asteraceae palaeo-polyploidization history and plant inulin production.</title>
        <authorList>
            <person name="Fan W."/>
            <person name="Wang S."/>
            <person name="Wang H."/>
            <person name="Wang A."/>
            <person name="Jiang F."/>
            <person name="Liu H."/>
            <person name="Zhao H."/>
            <person name="Xu D."/>
            <person name="Zhang Y."/>
        </authorList>
    </citation>
    <scope>NUCLEOTIDE SEQUENCE [LARGE SCALE GENOMIC DNA]</scope>
    <source>
        <strain evidence="2">cv. Yunnan</strain>
    </source>
</reference>
<dbReference type="EMBL" id="CM042018">
    <property type="protein sequence ID" value="KAI3829589.1"/>
    <property type="molecule type" value="Genomic_DNA"/>
</dbReference>
<dbReference type="Proteomes" id="UP001056120">
    <property type="component" value="Linkage Group LG01"/>
</dbReference>
<sequence>MESTDGPSPAITSPSIKPINKSAIHRICSGQVILDLPSAVKELVENSLDAGATSIEILLKEYGEESFQVVDNGCGISPHNFKALALKHHTSKLTDFPDLQSLRTFGFRGEALSALCNLGDLTVETRTQNEKIATHLTFDRSGLITDERKTARQVGTTVTVKKLFSNLPVRCKEFHRNIRKEYGKLISLLNAYALTAKGVRLVCKNTTGKNKTSVVLTTQGSGSLKDNIITVFGMNTFTCLEPVNLFISDTCQVDGFLSKSGNGSGRNLGDRQYFFVNGRPVDMPKVSKLVNELYRSANSKQYPIAIMNFVVPTSICDVNVTPDKRKIFFSDEGSVLKSLKEALLKIYSPDLASFSVQKAEELGQDDPSFSQFSVKQVSPKDSDCKKETISVVSEDEETLGSSTAVNLINVDDYSLSKRDFTLKSHSVKKTDTVSRSYSKNHAVVTNNATYNRQASLSYNSIMHKSVNEGTDSPRSGGPVQSLLTSFVAVNKRKHESISNTLSEIPVLRNGPTVGQSVDQSYNSRSTSAKSSVKCHMVDDSDEVDLHEAKSKPSNCTLVDERYVDLEASPVKVVKTSGQLDEDIIRIETPESVSKSVLNASSTENINDDMSTPLDSSEPPSDSPVSSSRSKMCYRMQFSFEELKKKRQQKLAAFQASKNTSGISKTKGCYTDATLEISQVVKEDAKEEALSAATSELEKLFKKEDFGRMKVIGQFNLGFIIGKLDQDLFVVDQHAADEKYNYERLSQSTILNQQPLLRSISVELSPEEEIIVSMHMDTIRKNGFSLEEDVDAPPGRRYKLKAVPFSKNITFGVADLKELIYILADSQGECSIMGTYKMDTADSVCPPRVRAMLASRACRSSVMIGDPLGRNEMQKILEHLMGLRSPWNCPHGRPTMRHLVDLTTVRKRSNEDDLV</sequence>
<protein>
    <submittedName>
        <fullName evidence="1">Uncharacterized protein</fullName>
    </submittedName>
</protein>
<accession>A0ACB9KBF3</accession>
<reference evidence="1 2" key="2">
    <citation type="journal article" date="2022" name="Mol. Ecol. Resour.">
        <title>The genomes of chicory, endive, great burdock and yacon provide insights into Asteraceae paleo-polyploidization history and plant inulin production.</title>
        <authorList>
            <person name="Fan W."/>
            <person name="Wang S."/>
            <person name="Wang H."/>
            <person name="Wang A."/>
            <person name="Jiang F."/>
            <person name="Liu H."/>
            <person name="Zhao H."/>
            <person name="Xu D."/>
            <person name="Zhang Y."/>
        </authorList>
    </citation>
    <scope>NUCLEOTIDE SEQUENCE [LARGE SCALE GENOMIC DNA]</scope>
    <source>
        <strain evidence="2">cv. Yunnan</strain>
        <tissue evidence="1">Leaves</tissue>
    </source>
</reference>
<organism evidence="1 2">
    <name type="scientific">Smallanthus sonchifolius</name>
    <dbReference type="NCBI Taxonomy" id="185202"/>
    <lineage>
        <taxon>Eukaryota</taxon>
        <taxon>Viridiplantae</taxon>
        <taxon>Streptophyta</taxon>
        <taxon>Embryophyta</taxon>
        <taxon>Tracheophyta</taxon>
        <taxon>Spermatophyta</taxon>
        <taxon>Magnoliopsida</taxon>
        <taxon>eudicotyledons</taxon>
        <taxon>Gunneridae</taxon>
        <taxon>Pentapetalae</taxon>
        <taxon>asterids</taxon>
        <taxon>campanulids</taxon>
        <taxon>Asterales</taxon>
        <taxon>Asteraceae</taxon>
        <taxon>Asteroideae</taxon>
        <taxon>Heliantheae alliance</taxon>
        <taxon>Millerieae</taxon>
        <taxon>Smallanthus</taxon>
    </lineage>
</organism>
<name>A0ACB9KBF3_9ASTR</name>